<dbReference type="PROSITE" id="PS00608">
    <property type="entry name" value="GLYCOSYL_HYDROL_F2_2"/>
    <property type="match status" value="1"/>
</dbReference>
<reference evidence="9" key="1">
    <citation type="submission" date="2021-01" db="EMBL/GenBank/DDBJ databases">
        <title>Modified the classification status of verrucomicrobia.</title>
        <authorList>
            <person name="Feng X."/>
        </authorList>
    </citation>
    <scope>NUCLEOTIDE SEQUENCE</scope>
    <source>
        <strain evidence="9">_KCTC 22039</strain>
    </source>
</reference>
<evidence type="ECO:0000256" key="3">
    <source>
        <dbReference type="ARBA" id="ARBA00012756"/>
    </source>
</evidence>
<evidence type="ECO:0000256" key="2">
    <source>
        <dbReference type="ARBA" id="ARBA00007401"/>
    </source>
</evidence>
<gene>
    <name evidence="9" type="ORF">JIN82_14720</name>
</gene>
<dbReference type="GO" id="GO:0004565">
    <property type="term" value="F:beta-galactosidase activity"/>
    <property type="evidence" value="ECO:0007669"/>
    <property type="project" value="UniProtKB-EC"/>
</dbReference>
<dbReference type="InterPro" id="IPR023232">
    <property type="entry name" value="Glyco_hydro_2_AS"/>
</dbReference>
<name>A0A8J7MEF8_9BACT</name>
<feature type="chain" id="PRO_5035174961" description="beta-galactosidase" evidence="7">
    <location>
        <begin position="24"/>
        <end position="1085"/>
    </location>
</feature>
<dbReference type="PANTHER" id="PTHR46323">
    <property type="entry name" value="BETA-GALACTOSIDASE"/>
    <property type="match status" value="1"/>
</dbReference>
<dbReference type="SUPFAM" id="SSF49785">
    <property type="entry name" value="Galactose-binding domain-like"/>
    <property type="match status" value="1"/>
</dbReference>
<dbReference type="EC" id="3.2.1.23" evidence="3"/>
<protein>
    <recommendedName>
        <fullName evidence="3">beta-galactosidase</fullName>
        <ecNumber evidence="3">3.2.1.23</ecNumber>
    </recommendedName>
    <alternativeName>
        <fullName evidence="6">Lactase</fullName>
    </alternativeName>
</protein>
<dbReference type="InterPro" id="IPR008979">
    <property type="entry name" value="Galactose-bd-like_sf"/>
</dbReference>
<dbReference type="InterPro" id="IPR011013">
    <property type="entry name" value="Gal_mutarotase_sf_dom"/>
</dbReference>
<dbReference type="InterPro" id="IPR006102">
    <property type="entry name" value="Ig-like_GH2"/>
</dbReference>
<evidence type="ECO:0000256" key="6">
    <source>
        <dbReference type="ARBA" id="ARBA00032230"/>
    </source>
</evidence>
<dbReference type="PRINTS" id="PR00132">
    <property type="entry name" value="GLHYDRLASE2"/>
</dbReference>
<sequence length="1085" mass="121794">MKRKHAKTAFLSVLALSSSHLGAAEQQNDWENEQMIGRNKEAAHAHFLAYPSSEEAMKPREIGDIAGSWTQSLSGSWSFNWVSNPDDRPVDFYKTSFDVSGWKKITVPSNVEIEGYGTPIYCNHPYPFAKAWPLVTKTPPENFTVSKEINPVSSYRRTFTLPADWQDKDCFVHFYGVASAFYLWVNGEKVGYSQGSRTTAEFNLSSYLKPGENMIAVEVYRYSDGSYLECQDFWRLSGIFRDVELHAKPKCSLRDFDVLTALKNDYTDATLDVITELQNRGETAVDRKVRLSLFDGDKRLHQYTSPAQSVAAGASQTFNWVQELSKPKLWFAETPNLYTLLIEQLDAKDKVIEAVPYRIGVRECQITEDGMARINGEPLFIKGVNRHEHDPALGHVVTMEMMRKDLELLKQHNFNAVRTAHYPNDPRWYQLCDVYGIYLNDEANNESHGMGYKKDALPKQPEWKKAILDRVQSMYYRDRNHASVISWSLGNECGNGDNMRAAAEWLRGIDRSGRAICYERAGFDDYVDMWTPMYPSYSQIEDYCNGKVVSKGSKYGDEFVSKPMDPELVRPAILCEYSHSMGNSVGGLHHYYRVFRQYKRAQGGFIWDWVDQGLYKTDEATGKRILAYGGDYNDMPNDGAFCLNGLIRPDRVPKPALYEAQKLQQNILTSRLDDGSFSVINEFSNLNLNEFDTNWQLECEGKVVKQGAITDLAAAPGETGNFSLDLDQIKLNPGQEYVLTVSYKIRQDELWAPAGYRIAWDQFIIQEGSNELKADAGKGKVVLTEATDALKLSAGTVSLQVDRASGLLTSYQLSGKELLESPLAPNIVRGPMVNGRSGQVKQYLIYAEALANLKLNDLAVVKQDDQSCVIRASYTIPMPTKSSGKGKGKKDAAAPAASNITGQLEYQLFASGELLIDHQIDLPEKLPSNGFGPLPRLGLTLELNKSYDQLEWYGRGPHETYGDRKDGGLLSRHSSKVADFHFPYVVPQDNGNRTGVRWVSLQNDKGQGLQITSQEPFNIAAWPYKIADLVNTNHNALLPQNGPTTLCLDVAVAGVGNKWSGTTDFRIAIGKKYEQRLLVSPQPAK</sequence>
<proteinExistence type="inferred from homology"/>
<keyword evidence="4" id="KW-0378">Hydrolase</keyword>
<evidence type="ECO:0000256" key="4">
    <source>
        <dbReference type="ARBA" id="ARBA00022801"/>
    </source>
</evidence>
<dbReference type="GO" id="GO:0009341">
    <property type="term" value="C:beta-galactosidase complex"/>
    <property type="evidence" value="ECO:0007669"/>
    <property type="project" value="InterPro"/>
</dbReference>
<dbReference type="InterPro" id="IPR006101">
    <property type="entry name" value="Glyco_hydro_2"/>
</dbReference>
<keyword evidence="7" id="KW-0732">Signal</keyword>
<evidence type="ECO:0000259" key="8">
    <source>
        <dbReference type="SMART" id="SM01038"/>
    </source>
</evidence>
<dbReference type="Pfam" id="PF16353">
    <property type="entry name" value="LacZ_4"/>
    <property type="match status" value="1"/>
</dbReference>
<dbReference type="SUPFAM" id="SSF49303">
    <property type="entry name" value="beta-Galactosidase/glucuronidase domain"/>
    <property type="match status" value="2"/>
</dbReference>
<organism evidence="9 10">
    <name type="scientific">Persicirhabdus sediminis</name>
    <dbReference type="NCBI Taxonomy" id="454144"/>
    <lineage>
        <taxon>Bacteria</taxon>
        <taxon>Pseudomonadati</taxon>
        <taxon>Verrucomicrobiota</taxon>
        <taxon>Verrucomicrobiia</taxon>
        <taxon>Verrucomicrobiales</taxon>
        <taxon>Verrucomicrobiaceae</taxon>
        <taxon>Persicirhabdus</taxon>
    </lineage>
</organism>
<dbReference type="InterPro" id="IPR036156">
    <property type="entry name" value="Beta-gal/glucu_dom_sf"/>
</dbReference>
<dbReference type="Gene3D" id="2.70.98.10">
    <property type="match status" value="1"/>
</dbReference>
<dbReference type="EMBL" id="JAENIM010000045">
    <property type="protein sequence ID" value="MBK1792414.1"/>
    <property type="molecule type" value="Genomic_DNA"/>
</dbReference>
<dbReference type="Pfam" id="PF02837">
    <property type="entry name" value="Glyco_hydro_2_N"/>
    <property type="match status" value="1"/>
</dbReference>
<dbReference type="InterPro" id="IPR032312">
    <property type="entry name" value="LacZ_4"/>
</dbReference>
<dbReference type="InterPro" id="IPR006104">
    <property type="entry name" value="Glyco_hydro_2_N"/>
</dbReference>
<feature type="signal peptide" evidence="7">
    <location>
        <begin position="1"/>
        <end position="23"/>
    </location>
</feature>
<accession>A0A8J7MEF8</accession>
<dbReference type="Pfam" id="PF00703">
    <property type="entry name" value="Glyco_hydro_2"/>
    <property type="match status" value="1"/>
</dbReference>
<dbReference type="InterPro" id="IPR017853">
    <property type="entry name" value="GH"/>
</dbReference>
<dbReference type="SUPFAM" id="SSF51445">
    <property type="entry name" value="(Trans)glycosidases"/>
    <property type="match status" value="1"/>
</dbReference>
<dbReference type="SUPFAM" id="SSF74650">
    <property type="entry name" value="Galactose mutarotase-like"/>
    <property type="match status" value="1"/>
</dbReference>
<evidence type="ECO:0000313" key="9">
    <source>
        <dbReference type="EMBL" id="MBK1792414.1"/>
    </source>
</evidence>
<dbReference type="GO" id="GO:0005990">
    <property type="term" value="P:lactose catabolic process"/>
    <property type="evidence" value="ECO:0007669"/>
    <property type="project" value="TreeGrafter"/>
</dbReference>
<dbReference type="InterPro" id="IPR004199">
    <property type="entry name" value="B-gal_small/dom_5"/>
</dbReference>
<dbReference type="Pfam" id="PF02836">
    <property type="entry name" value="Glyco_hydro_2_C"/>
    <property type="match status" value="1"/>
</dbReference>
<dbReference type="Proteomes" id="UP000624703">
    <property type="component" value="Unassembled WGS sequence"/>
</dbReference>
<dbReference type="InterPro" id="IPR013783">
    <property type="entry name" value="Ig-like_fold"/>
</dbReference>
<keyword evidence="5" id="KW-0326">Glycosidase</keyword>
<comment type="caution">
    <text evidence="9">The sequence shown here is derived from an EMBL/GenBank/DDBJ whole genome shotgun (WGS) entry which is preliminary data.</text>
</comment>
<evidence type="ECO:0000313" key="10">
    <source>
        <dbReference type="Proteomes" id="UP000624703"/>
    </source>
</evidence>
<feature type="domain" description="Beta galactosidase small chain/" evidence="8">
    <location>
        <begin position="791"/>
        <end position="1070"/>
    </location>
</feature>
<dbReference type="Gene3D" id="3.20.20.80">
    <property type="entry name" value="Glycosidases"/>
    <property type="match status" value="1"/>
</dbReference>
<comment type="similarity">
    <text evidence="2">Belongs to the glycosyl hydrolase 2 family.</text>
</comment>
<dbReference type="GO" id="GO:0030246">
    <property type="term" value="F:carbohydrate binding"/>
    <property type="evidence" value="ECO:0007669"/>
    <property type="project" value="InterPro"/>
</dbReference>
<evidence type="ECO:0000256" key="7">
    <source>
        <dbReference type="SAM" id="SignalP"/>
    </source>
</evidence>
<dbReference type="SMART" id="SM01038">
    <property type="entry name" value="Bgal_small_N"/>
    <property type="match status" value="1"/>
</dbReference>
<evidence type="ECO:0000256" key="5">
    <source>
        <dbReference type="ARBA" id="ARBA00023295"/>
    </source>
</evidence>
<evidence type="ECO:0000256" key="1">
    <source>
        <dbReference type="ARBA" id="ARBA00001412"/>
    </source>
</evidence>
<dbReference type="Gene3D" id="2.60.120.260">
    <property type="entry name" value="Galactose-binding domain-like"/>
    <property type="match status" value="1"/>
</dbReference>
<dbReference type="InterPro" id="IPR050347">
    <property type="entry name" value="Bact_Beta-galactosidase"/>
</dbReference>
<dbReference type="Gene3D" id="2.60.40.10">
    <property type="entry name" value="Immunoglobulins"/>
    <property type="match status" value="2"/>
</dbReference>
<dbReference type="Pfam" id="PF02929">
    <property type="entry name" value="Bgal_small_N"/>
    <property type="match status" value="1"/>
</dbReference>
<dbReference type="RefSeq" id="WP_200312426.1">
    <property type="nucleotide sequence ID" value="NZ_JAENIM010000045.1"/>
</dbReference>
<dbReference type="InterPro" id="IPR014718">
    <property type="entry name" value="GH-type_carb-bd"/>
</dbReference>
<dbReference type="AlphaFoldDB" id="A0A8J7MEF8"/>
<dbReference type="PANTHER" id="PTHR46323:SF2">
    <property type="entry name" value="BETA-GALACTOSIDASE"/>
    <property type="match status" value="1"/>
</dbReference>
<dbReference type="InterPro" id="IPR006103">
    <property type="entry name" value="Glyco_hydro_2_cat"/>
</dbReference>
<comment type="catalytic activity">
    <reaction evidence="1">
        <text>Hydrolysis of terminal non-reducing beta-D-galactose residues in beta-D-galactosides.</text>
        <dbReference type="EC" id="3.2.1.23"/>
    </reaction>
</comment>
<keyword evidence="10" id="KW-1185">Reference proteome</keyword>